<dbReference type="InterPro" id="IPR051010">
    <property type="entry name" value="BCAA_transport"/>
</dbReference>
<proteinExistence type="inferred from homology"/>
<gene>
    <name evidence="5" type="ORF">AVDCRST_MAG70-1701</name>
</gene>
<evidence type="ECO:0000256" key="2">
    <source>
        <dbReference type="ARBA" id="ARBA00022729"/>
    </source>
</evidence>
<dbReference type="InterPro" id="IPR028082">
    <property type="entry name" value="Peripla_BP_I"/>
</dbReference>
<dbReference type="SUPFAM" id="SSF53822">
    <property type="entry name" value="Periplasmic binding protein-like I"/>
    <property type="match status" value="1"/>
</dbReference>
<sequence length="439" mass="46965">MTRHEDAIARQLAESTFAGRISRREAMRRASALGVSVSFAVALLRADIASAQDSSPAASPASSPAAPPPSGEPILIGASVSTTGSNGRTGLYQQEAYLLWESQKNQSGGVLGRPVRMVIYDDQSDPATGARLYQRLLDEDQVDLILGPYASGVTQAVAQVTEPARQPLLVAGASAGEIWDRGFRYVFGVYSIAQDYFRDIIQSLAPAQGYATAAIMHEDALFPQSTADGAAAYCEEGGIEVVVKELYPQEATDVSSVLTRIRDEDPDMLIGGSYLPDSVLIVRQAKELGVNPRLYAFSVGAAQPEFVENLGADADYVLGPSMWEPEVETPGNSEFVAAYQQLHGRDPDYHAATGYAGCQILEAAVNAVGSLDTEAITEQLRTLVMPTILPGEYRVDETGQQVGHIPLTVQWQGGAKVIVAPEDLATGQIILPTPPWDQR</sequence>
<comment type="similarity">
    <text evidence="1">Belongs to the leucine-binding protein family.</text>
</comment>
<evidence type="ECO:0000259" key="4">
    <source>
        <dbReference type="Pfam" id="PF13458"/>
    </source>
</evidence>
<dbReference type="EMBL" id="CADCWH010000269">
    <property type="protein sequence ID" value="CAA9561429.1"/>
    <property type="molecule type" value="Genomic_DNA"/>
</dbReference>
<accession>A0A6J4UUV4</accession>
<feature type="domain" description="Leucine-binding protein" evidence="4">
    <location>
        <begin position="73"/>
        <end position="412"/>
    </location>
</feature>
<dbReference type="PROSITE" id="PS51318">
    <property type="entry name" value="TAT"/>
    <property type="match status" value="1"/>
</dbReference>
<dbReference type="AlphaFoldDB" id="A0A6J4UUV4"/>
<organism evidence="5">
    <name type="scientific">uncultured Thermomicrobiales bacterium</name>
    <dbReference type="NCBI Taxonomy" id="1645740"/>
    <lineage>
        <taxon>Bacteria</taxon>
        <taxon>Pseudomonadati</taxon>
        <taxon>Thermomicrobiota</taxon>
        <taxon>Thermomicrobia</taxon>
        <taxon>Thermomicrobiales</taxon>
        <taxon>environmental samples</taxon>
    </lineage>
</organism>
<dbReference type="Gene3D" id="3.40.50.2300">
    <property type="match status" value="2"/>
</dbReference>
<feature type="compositionally biased region" description="Low complexity" evidence="3">
    <location>
        <begin position="53"/>
        <end position="64"/>
    </location>
</feature>
<dbReference type="CDD" id="cd06338">
    <property type="entry name" value="PBP1_ABC_ligand_binding-like"/>
    <property type="match status" value="1"/>
</dbReference>
<dbReference type="PANTHER" id="PTHR30483">
    <property type="entry name" value="LEUCINE-SPECIFIC-BINDING PROTEIN"/>
    <property type="match status" value="1"/>
</dbReference>
<reference evidence="5" key="1">
    <citation type="submission" date="2020-02" db="EMBL/GenBank/DDBJ databases">
        <authorList>
            <person name="Meier V. D."/>
        </authorList>
    </citation>
    <scope>NUCLEOTIDE SEQUENCE</scope>
    <source>
        <strain evidence="5">AVDCRST_MAG70</strain>
    </source>
</reference>
<dbReference type="Pfam" id="PF13458">
    <property type="entry name" value="Peripla_BP_6"/>
    <property type="match status" value="1"/>
</dbReference>
<evidence type="ECO:0000256" key="3">
    <source>
        <dbReference type="SAM" id="MobiDB-lite"/>
    </source>
</evidence>
<protein>
    <recommendedName>
        <fullName evidence="4">Leucine-binding protein domain-containing protein</fullName>
    </recommendedName>
</protein>
<name>A0A6J4UUV4_9BACT</name>
<dbReference type="InterPro" id="IPR028081">
    <property type="entry name" value="Leu-bd"/>
</dbReference>
<dbReference type="InterPro" id="IPR006311">
    <property type="entry name" value="TAT_signal"/>
</dbReference>
<feature type="region of interest" description="Disordered" evidence="3">
    <location>
        <begin position="53"/>
        <end position="79"/>
    </location>
</feature>
<keyword evidence="2" id="KW-0732">Signal</keyword>
<dbReference type="PANTHER" id="PTHR30483:SF37">
    <property type="entry name" value="ABC TRANSPORTER SUBSTRATE-BINDING PROTEIN"/>
    <property type="match status" value="1"/>
</dbReference>
<evidence type="ECO:0000256" key="1">
    <source>
        <dbReference type="ARBA" id="ARBA00010062"/>
    </source>
</evidence>
<evidence type="ECO:0000313" key="5">
    <source>
        <dbReference type="EMBL" id="CAA9561429.1"/>
    </source>
</evidence>